<gene>
    <name evidence="1" type="ORF">NQ317_008915</name>
</gene>
<reference evidence="1" key="1">
    <citation type="journal article" date="2023" name="Insect Mol. Biol.">
        <title>Genome sequencing provides insights into the evolution of gene families encoding plant cell wall-degrading enzymes in longhorned beetles.</title>
        <authorList>
            <person name="Shin N.R."/>
            <person name="Okamura Y."/>
            <person name="Kirsch R."/>
            <person name="Pauchet Y."/>
        </authorList>
    </citation>
    <scope>NUCLEOTIDE SEQUENCE</scope>
    <source>
        <strain evidence="1">MMC_N1</strain>
    </source>
</reference>
<comment type="caution">
    <text evidence="1">The sequence shown here is derived from an EMBL/GenBank/DDBJ whole genome shotgun (WGS) entry which is preliminary data.</text>
</comment>
<evidence type="ECO:0000313" key="2">
    <source>
        <dbReference type="Proteomes" id="UP001162164"/>
    </source>
</evidence>
<dbReference type="Proteomes" id="UP001162164">
    <property type="component" value="Unassembled WGS sequence"/>
</dbReference>
<accession>A0ABQ9JRG2</accession>
<proteinExistence type="predicted"/>
<evidence type="ECO:0000313" key="1">
    <source>
        <dbReference type="EMBL" id="KAJ8980856.1"/>
    </source>
</evidence>
<keyword evidence="2" id="KW-1185">Reference proteome</keyword>
<feature type="non-terminal residue" evidence="1">
    <location>
        <position position="1"/>
    </location>
</feature>
<name>A0ABQ9JRG2_9CUCU</name>
<sequence>ELQAKLQTSASVERITKEENLKIKTKMSDIESELGTVTHKVQMLLMQLEQEKTEKTVKSTGVYKED</sequence>
<organism evidence="1 2">
    <name type="scientific">Molorchus minor</name>
    <dbReference type="NCBI Taxonomy" id="1323400"/>
    <lineage>
        <taxon>Eukaryota</taxon>
        <taxon>Metazoa</taxon>
        <taxon>Ecdysozoa</taxon>
        <taxon>Arthropoda</taxon>
        <taxon>Hexapoda</taxon>
        <taxon>Insecta</taxon>
        <taxon>Pterygota</taxon>
        <taxon>Neoptera</taxon>
        <taxon>Endopterygota</taxon>
        <taxon>Coleoptera</taxon>
        <taxon>Polyphaga</taxon>
        <taxon>Cucujiformia</taxon>
        <taxon>Chrysomeloidea</taxon>
        <taxon>Cerambycidae</taxon>
        <taxon>Lamiinae</taxon>
        <taxon>Monochamini</taxon>
        <taxon>Molorchus</taxon>
    </lineage>
</organism>
<dbReference type="EMBL" id="JAPWTJ010000227">
    <property type="protein sequence ID" value="KAJ8980856.1"/>
    <property type="molecule type" value="Genomic_DNA"/>
</dbReference>
<protein>
    <submittedName>
        <fullName evidence="1">Uncharacterized protein</fullName>
    </submittedName>
</protein>